<dbReference type="HOGENOM" id="CLU_000445_107_19_6"/>
<evidence type="ECO:0000256" key="8">
    <source>
        <dbReference type="ARBA" id="ARBA00023136"/>
    </source>
</evidence>
<keyword evidence="4" id="KW-0145">Chemotaxis</keyword>
<name>V9V3L4_9PSED</name>
<dbReference type="PROSITE" id="PS50192">
    <property type="entry name" value="T_SNARE"/>
    <property type="match status" value="1"/>
</dbReference>
<evidence type="ECO:0000259" key="13">
    <source>
        <dbReference type="PROSITE" id="PS50111"/>
    </source>
</evidence>
<dbReference type="CDD" id="cd11386">
    <property type="entry name" value="MCP_signal"/>
    <property type="match status" value="1"/>
</dbReference>
<dbReference type="CDD" id="cd06225">
    <property type="entry name" value="HAMP"/>
    <property type="match status" value="1"/>
</dbReference>
<dbReference type="GO" id="GO:0005886">
    <property type="term" value="C:plasma membrane"/>
    <property type="evidence" value="ECO:0007669"/>
    <property type="project" value="UniProtKB-SubCell"/>
</dbReference>
<comment type="subcellular location">
    <subcellularLocation>
        <location evidence="1">Cell inner membrane</location>
        <topology evidence="1">Multi-pass membrane protein</topology>
    </subcellularLocation>
</comment>
<gene>
    <name evidence="16" type="ORF">X970_19535</name>
</gene>
<evidence type="ECO:0000256" key="6">
    <source>
        <dbReference type="ARBA" id="ARBA00022692"/>
    </source>
</evidence>
<keyword evidence="8 12" id="KW-0472">Membrane</keyword>
<dbReference type="SMART" id="SM00304">
    <property type="entry name" value="HAMP"/>
    <property type="match status" value="1"/>
</dbReference>
<organism evidence="16 17">
    <name type="scientific">Pseudomonas monteilii SB3101</name>
    <dbReference type="NCBI Taxonomy" id="1435058"/>
    <lineage>
        <taxon>Bacteria</taxon>
        <taxon>Pseudomonadati</taxon>
        <taxon>Pseudomonadota</taxon>
        <taxon>Gammaproteobacteria</taxon>
        <taxon>Pseudomonadales</taxon>
        <taxon>Pseudomonadaceae</taxon>
        <taxon>Pseudomonas</taxon>
    </lineage>
</organism>
<evidence type="ECO:0000256" key="11">
    <source>
        <dbReference type="PROSITE-ProRule" id="PRU00284"/>
    </source>
</evidence>
<dbReference type="GO" id="GO:0007165">
    <property type="term" value="P:signal transduction"/>
    <property type="evidence" value="ECO:0007669"/>
    <property type="project" value="UniProtKB-KW"/>
</dbReference>
<protein>
    <submittedName>
        <fullName evidence="16">Methyl-accepting chemotaxis protein</fullName>
    </submittedName>
</protein>
<keyword evidence="9 11" id="KW-0807">Transducer</keyword>
<dbReference type="PATRIC" id="fig|1435058.3.peg.3792"/>
<dbReference type="Pfam" id="PF00015">
    <property type="entry name" value="MCPsignal"/>
    <property type="match status" value="1"/>
</dbReference>
<evidence type="ECO:0000256" key="2">
    <source>
        <dbReference type="ARBA" id="ARBA00022475"/>
    </source>
</evidence>
<keyword evidence="2" id="KW-1003">Cell membrane</keyword>
<dbReference type="SUPFAM" id="SSF58104">
    <property type="entry name" value="Methyl-accepting chemotaxis protein (MCP) signaling domain"/>
    <property type="match status" value="1"/>
</dbReference>
<dbReference type="EMBL" id="CP006979">
    <property type="protein sequence ID" value="AHC89486.1"/>
    <property type="molecule type" value="Genomic_DNA"/>
</dbReference>
<dbReference type="PROSITE" id="PS50111">
    <property type="entry name" value="CHEMOTAXIS_TRANSDUC_2"/>
    <property type="match status" value="1"/>
</dbReference>
<evidence type="ECO:0000256" key="7">
    <source>
        <dbReference type="ARBA" id="ARBA00022989"/>
    </source>
</evidence>
<feature type="domain" description="HAMP" evidence="15">
    <location>
        <begin position="382"/>
        <end position="436"/>
    </location>
</feature>
<feature type="transmembrane region" description="Helical" evidence="12">
    <location>
        <begin position="361"/>
        <end position="380"/>
    </location>
</feature>
<dbReference type="Gene3D" id="1.10.287.950">
    <property type="entry name" value="Methyl-accepting chemotaxis protein"/>
    <property type="match status" value="1"/>
</dbReference>
<evidence type="ECO:0000256" key="1">
    <source>
        <dbReference type="ARBA" id="ARBA00004429"/>
    </source>
</evidence>
<dbReference type="AlphaFoldDB" id="V9V3L4"/>
<keyword evidence="3" id="KW-0488">Methylation</keyword>
<evidence type="ECO:0000259" key="14">
    <source>
        <dbReference type="PROSITE" id="PS50192"/>
    </source>
</evidence>
<keyword evidence="7 12" id="KW-1133">Transmembrane helix</keyword>
<dbReference type="Proteomes" id="UP000018660">
    <property type="component" value="Chromosome"/>
</dbReference>
<sequence>MKFRSVQTFFVAQSGVAMVLIIATLLGLSFLFGKTNTEEIKKATNILAADKAQAELTNLAKSKATEISAKLKSSLQVAKDLAVTNSLLGKKNPSGDPLATLSREHLSNLIKEMLIANSDLSSVYLAWEPGAFDNEDALYSGEVSNGYDGSGRFLTTWYRDAKQQVKIMAAPSVDSRTKTGTGDREGEYYLCAKERKLPCVTDPAVYDMGSGKKELLSSFTVPIIIDNAFFGVAGVDVPLSFIQRLLVESNSALYKGVGTMTLLSANNRIVASTANEEEMGKLASNILSPDDISLLQTAKNQFVRYEVDEKAGVVKLSMPLEVTDSGLSWTLFVKIPLEVVMKQAWDLQQELVSNSVRDLRAMASISTFVAVAGVCLLWFISLGVGRPLKQAANRLSDIADGEGDLTRSLNIDRRDELGAIGAGFNNFLVKLRLLIGQVASLTADIADTANTMRANSDVTVTKVEKQLEAVELIAAAAQEMAATAHEVSQSAGRAADAANNADQSVRSGQAVVLASALATQKLQEDLVHASDMVQALAAGSSEINKILHSIQTIAGQTNLLALNAAIEAARAGEQGRGFAVVADEVRSLAMKTQSSTLEINAMVEKLNIGIREVVVAMEHSGSRMNESIRHSDDTTTALSSIAVAVSLINDMNLQIASAAEEQSMVAEDISRNIESINSAAAEVAREAQNSASVSAGLTKLSTQQRLLIKQFKY</sequence>
<dbReference type="FunFam" id="1.10.287.950:FF:000001">
    <property type="entry name" value="Methyl-accepting chemotaxis sensory transducer"/>
    <property type="match status" value="1"/>
</dbReference>
<evidence type="ECO:0000256" key="4">
    <source>
        <dbReference type="ARBA" id="ARBA00022500"/>
    </source>
</evidence>
<dbReference type="Gene3D" id="3.30.450.20">
    <property type="entry name" value="PAS domain"/>
    <property type="match status" value="1"/>
</dbReference>
<dbReference type="SMART" id="SM00283">
    <property type="entry name" value="MA"/>
    <property type="match status" value="1"/>
</dbReference>
<keyword evidence="6 12" id="KW-0812">Transmembrane</keyword>
<dbReference type="Pfam" id="PF00672">
    <property type="entry name" value="HAMP"/>
    <property type="match status" value="1"/>
</dbReference>
<keyword evidence="5" id="KW-0997">Cell inner membrane</keyword>
<evidence type="ECO:0000259" key="15">
    <source>
        <dbReference type="PROSITE" id="PS50885"/>
    </source>
</evidence>
<dbReference type="GO" id="GO:0006935">
    <property type="term" value="P:chemotaxis"/>
    <property type="evidence" value="ECO:0007669"/>
    <property type="project" value="UniProtKB-KW"/>
</dbReference>
<dbReference type="CDD" id="cd12913">
    <property type="entry name" value="PDC1_MCP_like"/>
    <property type="match status" value="1"/>
</dbReference>
<evidence type="ECO:0000256" key="5">
    <source>
        <dbReference type="ARBA" id="ARBA00022519"/>
    </source>
</evidence>
<dbReference type="InterPro" id="IPR000727">
    <property type="entry name" value="T_SNARE_dom"/>
</dbReference>
<dbReference type="PROSITE" id="PS50885">
    <property type="entry name" value="HAMP"/>
    <property type="match status" value="1"/>
</dbReference>
<evidence type="ECO:0000256" key="9">
    <source>
        <dbReference type="ARBA" id="ARBA00023224"/>
    </source>
</evidence>
<evidence type="ECO:0000256" key="10">
    <source>
        <dbReference type="ARBA" id="ARBA00029447"/>
    </source>
</evidence>
<feature type="domain" description="Methyl-accepting transducer" evidence="13">
    <location>
        <begin position="441"/>
        <end position="677"/>
    </location>
</feature>
<dbReference type="PANTHER" id="PTHR32089:SF119">
    <property type="entry name" value="METHYL-ACCEPTING CHEMOTAXIS PROTEIN CTPL"/>
    <property type="match status" value="1"/>
</dbReference>
<evidence type="ECO:0000256" key="3">
    <source>
        <dbReference type="ARBA" id="ARBA00022481"/>
    </source>
</evidence>
<accession>V9V3L4</accession>
<dbReference type="InterPro" id="IPR003660">
    <property type="entry name" value="HAMP_dom"/>
</dbReference>
<dbReference type="PANTHER" id="PTHR32089">
    <property type="entry name" value="METHYL-ACCEPTING CHEMOTAXIS PROTEIN MCPB"/>
    <property type="match status" value="1"/>
</dbReference>
<evidence type="ECO:0000313" key="16">
    <source>
        <dbReference type="EMBL" id="AHC89486.1"/>
    </source>
</evidence>
<evidence type="ECO:0000256" key="12">
    <source>
        <dbReference type="SAM" id="Phobius"/>
    </source>
</evidence>
<feature type="domain" description="T-SNARE coiled-coil homology" evidence="14">
    <location>
        <begin position="628"/>
        <end position="690"/>
    </location>
</feature>
<feature type="transmembrane region" description="Helical" evidence="12">
    <location>
        <begin position="12"/>
        <end position="32"/>
    </location>
</feature>
<proteinExistence type="inferred from homology"/>
<dbReference type="InterPro" id="IPR004089">
    <property type="entry name" value="MCPsignal_dom"/>
</dbReference>
<evidence type="ECO:0000313" key="17">
    <source>
        <dbReference type="Proteomes" id="UP000018660"/>
    </source>
</evidence>
<reference evidence="16 17" key="1">
    <citation type="submission" date="2013-12" db="EMBL/GenBank/DDBJ databases">
        <title>Complete Genomes of Pseudomonas monteilii SB3078 and SB3101, two Benzene, Toluene and Ethylbenzene Degrading Bacteria used for Bioaugmentation.</title>
        <authorList>
            <person name="Dueholm M.S."/>
            <person name="Albertsen M."/>
            <person name="D'Imperio S."/>
            <person name="Tale V.P."/>
            <person name="Lewis D."/>
            <person name="Nilsen P.H."/>
            <person name="Nielsen J.L."/>
        </authorList>
    </citation>
    <scope>NUCLEOTIDE SEQUENCE [LARGE SCALE GENOMIC DNA]</scope>
    <source>
        <strain evidence="16 17">SB3101</strain>
    </source>
</reference>
<dbReference type="KEGG" id="pmot:X970_19535"/>
<comment type="similarity">
    <text evidence="10">Belongs to the methyl-accepting chemotaxis (MCP) protein family.</text>
</comment>